<feature type="coiled-coil region" evidence="1">
    <location>
        <begin position="315"/>
        <end position="342"/>
    </location>
</feature>
<comment type="caution">
    <text evidence="4">The sequence shown here is derived from an EMBL/GenBank/DDBJ whole genome shotgun (WGS) entry which is preliminary data.</text>
</comment>
<gene>
    <name evidence="4" type="ORF">AB1Y20_002804</name>
</gene>
<feature type="compositionally biased region" description="Basic and acidic residues" evidence="2">
    <location>
        <begin position="546"/>
        <end position="556"/>
    </location>
</feature>
<dbReference type="EMBL" id="JBGBPQ010000010">
    <property type="protein sequence ID" value="KAL1518515.1"/>
    <property type="molecule type" value="Genomic_DNA"/>
</dbReference>
<feature type="compositionally biased region" description="Polar residues" evidence="2">
    <location>
        <begin position="512"/>
        <end position="521"/>
    </location>
</feature>
<dbReference type="GO" id="GO:0007018">
    <property type="term" value="P:microtubule-based movement"/>
    <property type="evidence" value="ECO:0007669"/>
    <property type="project" value="InterPro"/>
</dbReference>
<keyword evidence="5" id="KW-1185">Reference proteome</keyword>
<dbReference type="InterPro" id="IPR036961">
    <property type="entry name" value="Kinesin_motor_dom_sf"/>
</dbReference>
<dbReference type="SMART" id="SM00129">
    <property type="entry name" value="KISc"/>
    <property type="match status" value="1"/>
</dbReference>
<dbReference type="GO" id="GO:0005524">
    <property type="term" value="F:ATP binding"/>
    <property type="evidence" value="ECO:0007669"/>
    <property type="project" value="InterPro"/>
</dbReference>
<dbReference type="GO" id="GO:0008017">
    <property type="term" value="F:microtubule binding"/>
    <property type="evidence" value="ECO:0007669"/>
    <property type="project" value="InterPro"/>
</dbReference>
<dbReference type="Gene3D" id="3.40.850.10">
    <property type="entry name" value="Kinesin motor domain"/>
    <property type="match status" value="1"/>
</dbReference>
<evidence type="ECO:0000259" key="3">
    <source>
        <dbReference type="SMART" id="SM00129"/>
    </source>
</evidence>
<dbReference type="InterPro" id="IPR027417">
    <property type="entry name" value="P-loop_NTPase"/>
</dbReference>
<feature type="coiled-coil region" evidence="1">
    <location>
        <begin position="781"/>
        <end position="969"/>
    </location>
</feature>
<proteinExistence type="predicted"/>
<feature type="region of interest" description="Disordered" evidence="2">
    <location>
        <begin position="512"/>
        <end position="556"/>
    </location>
</feature>
<evidence type="ECO:0000313" key="5">
    <source>
        <dbReference type="Proteomes" id="UP001515480"/>
    </source>
</evidence>
<feature type="compositionally biased region" description="Basic and acidic residues" evidence="2">
    <location>
        <begin position="524"/>
        <end position="539"/>
    </location>
</feature>
<dbReference type="InterPro" id="IPR001752">
    <property type="entry name" value="Kinesin_motor_dom"/>
</dbReference>
<dbReference type="Proteomes" id="UP001515480">
    <property type="component" value="Unassembled WGS sequence"/>
</dbReference>
<keyword evidence="1" id="KW-0175">Coiled coil</keyword>
<feature type="region of interest" description="Disordered" evidence="2">
    <location>
        <begin position="672"/>
        <end position="698"/>
    </location>
</feature>
<dbReference type="GO" id="GO:0003777">
    <property type="term" value="F:microtubule motor activity"/>
    <property type="evidence" value="ECO:0007669"/>
    <property type="project" value="InterPro"/>
</dbReference>
<evidence type="ECO:0000313" key="4">
    <source>
        <dbReference type="EMBL" id="KAL1518515.1"/>
    </source>
</evidence>
<evidence type="ECO:0000256" key="1">
    <source>
        <dbReference type="SAM" id="Coils"/>
    </source>
</evidence>
<dbReference type="SUPFAM" id="SSF52540">
    <property type="entry name" value="P-loop containing nucleoside triphosphate hydrolases"/>
    <property type="match status" value="1"/>
</dbReference>
<name>A0AB34JC78_PRYPA</name>
<feature type="domain" description="Kinesin motor" evidence="3">
    <location>
        <begin position="2"/>
        <end position="308"/>
    </location>
</feature>
<sequence>MQLRSCARILPSTDGAVSRNRLFVAGNAIEVVSPGHSDGTRHTLTRVFDVHATDADFFDEEVLPLVRGVASGVNAALIIAGHYCTGRGRVFEDAAGVALAALFEALDRQREEPSQTDATPPAYTVRMAYGSAAATPHGLTDLLSHATTEVAVVHDPTAHGGFRLSGMSYHAISHRGSTFDALFRTGRARLAQQQRTADDVSSILLIEVELSAGTPEHKTACFLFLDVQIGGASHMDSIAAACSRRLRKSATEPEPSRGVELLLRQAVGGNSQSVLLGLISPAAVDDSMAVLRLLAHGSSVEQFPLVNDMLTRGLLQRFECRIQALEQQLNFAQGKLARSVEALEADSSHMPGKLALTTDRLQALVDNMQQEAAGQASTKQSLMAEVASLRAQLNSAIGQAVGLKEELVKEKEEKMAISRELITAQLSASQSNAEQQQRLFEFEQQAVASADVMQQLQHNYDESLEELVQLRRAHDDAQVSFKQLEAQHTRAAEQLRMLRSEAEEWRAKETALTQELSTTSEALAHAEKARETHAARADTLEAEASAQRERANRAEAAADVKSAAAERAKEEAHTAKLDLERAMLQVEQGTLSTQQQAANALEEHLATMRKLQEDNTSLLAELESLKARGAAADALLLEEVSGLRTREAALKLQLDDQLQQLQQLQQHNEVITSSFPRRELSEAELDDETDASTVPESNATNRALAAQLHTYEKIVNGALQANRALHEAYWRLRAIVYEGQRGGEPFSLPTHEELQLEALIEPATGRREIPSEAEKLLMREKAGLQQLLQRREQEMERAEERWRVAALETHRKSMGSVAEEQLRRMEQLQRESDERAERLQRRVAELEGSDNNSKLVNDLRASQEELLSQLQQLRLSSASGSDMATANRMEATLAEVQTLRCKLGDMEAKLAVAEERLHLPQLGGNIRTQQLQLQVRELTRLQGELERERTELTRRAVHAEAQLEEMQQYINANIGRYQKEILRLRKQVNDRARFSSQISG</sequence>
<protein>
    <recommendedName>
        <fullName evidence="3">Kinesin motor domain-containing protein</fullName>
    </recommendedName>
</protein>
<feature type="coiled-coil region" evidence="1">
    <location>
        <begin position="379"/>
        <end position="420"/>
    </location>
</feature>
<evidence type="ECO:0000256" key="2">
    <source>
        <dbReference type="SAM" id="MobiDB-lite"/>
    </source>
</evidence>
<dbReference type="AlphaFoldDB" id="A0AB34JC78"/>
<organism evidence="4 5">
    <name type="scientific">Prymnesium parvum</name>
    <name type="common">Toxic golden alga</name>
    <dbReference type="NCBI Taxonomy" id="97485"/>
    <lineage>
        <taxon>Eukaryota</taxon>
        <taxon>Haptista</taxon>
        <taxon>Haptophyta</taxon>
        <taxon>Prymnesiophyceae</taxon>
        <taxon>Prymnesiales</taxon>
        <taxon>Prymnesiaceae</taxon>
        <taxon>Prymnesium</taxon>
    </lineage>
</organism>
<reference evidence="4 5" key="1">
    <citation type="journal article" date="2024" name="Science">
        <title>Giant polyketide synthase enzymes in the biosynthesis of giant marine polyether toxins.</title>
        <authorList>
            <person name="Fallon T.R."/>
            <person name="Shende V.V."/>
            <person name="Wierzbicki I.H."/>
            <person name="Pendleton A.L."/>
            <person name="Watervoot N.F."/>
            <person name="Auber R.P."/>
            <person name="Gonzalez D.J."/>
            <person name="Wisecaver J.H."/>
            <person name="Moore B.S."/>
        </authorList>
    </citation>
    <scope>NUCLEOTIDE SEQUENCE [LARGE SCALE GENOMIC DNA]</scope>
    <source>
        <strain evidence="4 5">12B1</strain>
    </source>
</reference>
<accession>A0AB34JC78</accession>